<reference evidence="2 3" key="1">
    <citation type="submission" date="2024-09" db="EMBL/GenBank/DDBJ databases">
        <authorList>
            <person name="Sun Q."/>
            <person name="Mori K."/>
        </authorList>
    </citation>
    <scope>NUCLEOTIDE SEQUENCE [LARGE SCALE GENOMIC DNA]</scope>
    <source>
        <strain evidence="2 3">TBRC 0563</strain>
    </source>
</reference>
<dbReference type="SUPFAM" id="SSF52540">
    <property type="entry name" value="P-loop containing nucleoside triphosphate hydrolases"/>
    <property type="match status" value="1"/>
</dbReference>
<dbReference type="Gene3D" id="3.40.50.300">
    <property type="entry name" value="P-loop containing nucleotide triphosphate hydrolases"/>
    <property type="match status" value="1"/>
</dbReference>
<dbReference type="Pfam" id="PF13191">
    <property type="entry name" value="AAA_16"/>
    <property type="match status" value="1"/>
</dbReference>
<keyword evidence="3" id="KW-1185">Reference proteome</keyword>
<sequence length="219" mass="23150">MQFNLGAPAALPAPAQLPSAGFFADRTRDLAALRRLAERPPEAGAPLIVVVSGTGGVGKTTLALRWLHQVRASYPDGQLFIDLRGFSGQRPMRPAEPLEQLLRALGVDAVAVEADADEQAPLFRTLTTGRRLIIMLDNAVSAAQVRPLLPGPGPALVVVTTRHRLTGLAMDGARFLDIAPLDDEGAVELLDRLLGDGRVAGEHEQAVALVALCGRLPLA</sequence>
<name>A0ABV5YY45_9ACTN</name>
<feature type="non-terminal residue" evidence="2">
    <location>
        <position position="219"/>
    </location>
</feature>
<dbReference type="Proteomes" id="UP001589627">
    <property type="component" value="Unassembled WGS sequence"/>
</dbReference>
<proteinExistence type="predicted"/>
<dbReference type="PANTHER" id="PTHR47691">
    <property type="entry name" value="REGULATOR-RELATED"/>
    <property type="match status" value="1"/>
</dbReference>
<feature type="domain" description="Orc1-like AAA ATPase" evidence="1">
    <location>
        <begin position="26"/>
        <end position="119"/>
    </location>
</feature>
<dbReference type="PANTHER" id="PTHR47691:SF3">
    <property type="entry name" value="HTH-TYPE TRANSCRIPTIONAL REGULATOR RV0890C-RELATED"/>
    <property type="match status" value="1"/>
</dbReference>
<dbReference type="EMBL" id="JBHLZP010000878">
    <property type="protein sequence ID" value="MFB9839985.1"/>
    <property type="molecule type" value="Genomic_DNA"/>
</dbReference>
<organism evidence="2 3">
    <name type="scientific">Actinoallomurus acaciae</name>
    <dbReference type="NCBI Taxonomy" id="502577"/>
    <lineage>
        <taxon>Bacteria</taxon>
        <taxon>Bacillati</taxon>
        <taxon>Actinomycetota</taxon>
        <taxon>Actinomycetes</taxon>
        <taxon>Streptosporangiales</taxon>
        <taxon>Thermomonosporaceae</taxon>
        <taxon>Actinoallomurus</taxon>
    </lineage>
</organism>
<evidence type="ECO:0000313" key="3">
    <source>
        <dbReference type="Proteomes" id="UP001589627"/>
    </source>
</evidence>
<dbReference type="RefSeq" id="WP_378213184.1">
    <property type="nucleotide sequence ID" value="NZ_JBHLZP010000878.1"/>
</dbReference>
<dbReference type="PRINTS" id="PR00364">
    <property type="entry name" value="DISEASERSIST"/>
</dbReference>
<evidence type="ECO:0000259" key="1">
    <source>
        <dbReference type="Pfam" id="PF13191"/>
    </source>
</evidence>
<dbReference type="InterPro" id="IPR027417">
    <property type="entry name" value="P-loop_NTPase"/>
</dbReference>
<protein>
    <submittedName>
        <fullName evidence="2">AAA family ATPase</fullName>
    </submittedName>
</protein>
<dbReference type="InterPro" id="IPR041664">
    <property type="entry name" value="AAA_16"/>
</dbReference>
<evidence type="ECO:0000313" key="2">
    <source>
        <dbReference type="EMBL" id="MFB9839985.1"/>
    </source>
</evidence>
<gene>
    <name evidence="2" type="ORF">ACFFNX_48345</name>
</gene>
<accession>A0ABV5YY45</accession>
<comment type="caution">
    <text evidence="2">The sequence shown here is derived from an EMBL/GenBank/DDBJ whole genome shotgun (WGS) entry which is preliminary data.</text>
</comment>